<protein>
    <submittedName>
        <fullName evidence="1">Uncharacterized protein</fullName>
    </submittedName>
</protein>
<name>A0AAU9FI88_DROMD</name>
<proteinExistence type="predicted"/>
<evidence type="ECO:0000313" key="1">
    <source>
        <dbReference type="EMBL" id="BFF95337.1"/>
    </source>
</evidence>
<accession>A0AAU9FI88</accession>
<sequence length="155" mass="17596">MSATIDLSLPALMITHIVRELENVTTLASQYTRDHIVPTIRNWVIILHQSFGINHREAEPVLDMDPLVPAIQNLATIMHDSYSEQDINQPERETVLDAESLLLPIRSVMTIMRDSSPEVHGEQQTVVDVNVVVRITQCIYRLARTPYDIISVLTE</sequence>
<gene>
    <name evidence="1" type="ORF">DMAD_12758</name>
</gene>
<evidence type="ECO:0000313" key="2">
    <source>
        <dbReference type="Proteomes" id="UP001500889"/>
    </source>
</evidence>
<reference evidence="1 2" key="1">
    <citation type="submission" date="2024-02" db="EMBL/GenBank/DDBJ databases">
        <title>A chromosome-level genome assembly of Drosophila madeirensis, a fruit fly species endemic to Madeira island.</title>
        <authorList>
            <person name="Tomihara K."/>
            <person name="Llopart A."/>
            <person name="Yamamoto D."/>
        </authorList>
    </citation>
    <scope>NUCLEOTIDE SEQUENCE [LARGE SCALE GENOMIC DNA]</scope>
    <source>
        <strain evidence="1 2">RF1</strain>
    </source>
</reference>
<dbReference type="Proteomes" id="UP001500889">
    <property type="component" value="Chromosome U"/>
</dbReference>
<keyword evidence="2" id="KW-1185">Reference proteome</keyword>
<dbReference type="AlphaFoldDB" id="A0AAU9FI88"/>
<organism evidence="1 2">
    <name type="scientific">Drosophila madeirensis</name>
    <name type="common">Fruit fly</name>
    <dbReference type="NCBI Taxonomy" id="30013"/>
    <lineage>
        <taxon>Eukaryota</taxon>
        <taxon>Metazoa</taxon>
        <taxon>Ecdysozoa</taxon>
        <taxon>Arthropoda</taxon>
        <taxon>Hexapoda</taxon>
        <taxon>Insecta</taxon>
        <taxon>Pterygota</taxon>
        <taxon>Neoptera</taxon>
        <taxon>Endopterygota</taxon>
        <taxon>Diptera</taxon>
        <taxon>Brachycera</taxon>
        <taxon>Muscomorpha</taxon>
        <taxon>Ephydroidea</taxon>
        <taxon>Drosophilidae</taxon>
        <taxon>Drosophila</taxon>
        <taxon>Sophophora</taxon>
    </lineage>
</organism>
<dbReference type="EMBL" id="AP029264">
    <property type="protein sequence ID" value="BFF95337.1"/>
    <property type="molecule type" value="Genomic_DNA"/>
</dbReference>